<dbReference type="InterPro" id="IPR023380">
    <property type="entry name" value="DsbB-like_sf"/>
</dbReference>
<evidence type="ECO:0000256" key="2">
    <source>
        <dbReference type="ARBA" id="ARBA00022692"/>
    </source>
</evidence>
<keyword evidence="4 6" id="KW-0472">Membrane</keyword>
<evidence type="ECO:0000313" key="8">
    <source>
        <dbReference type="Proteomes" id="UP000223606"/>
    </source>
</evidence>
<dbReference type="Pfam" id="PF02600">
    <property type="entry name" value="DsbB"/>
    <property type="match status" value="1"/>
</dbReference>
<protein>
    <submittedName>
        <fullName evidence="7">Disulfide bond formation protein DsbB</fullName>
    </submittedName>
</protein>
<feature type="transmembrane region" description="Helical" evidence="6">
    <location>
        <begin position="99"/>
        <end position="116"/>
    </location>
</feature>
<keyword evidence="2 6" id="KW-0812">Transmembrane</keyword>
<dbReference type="GO" id="GO:0015035">
    <property type="term" value="F:protein-disulfide reductase activity"/>
    <property type="evidence" value="ECO:0007669"/>
    <property type="project" value="InterPro"/>
</dbReference>
<feature type="transmembrane region" description="Helical" evidence="6">
    <location>
        <begin position="75"/>
        <end position="92"/>
    </location>
</feature>
<dbReference type="EMBL" id="LT960614">
    <property type="protein sequence ID" value="SON53825.1"/>
    <property type="molecule type" value="Genomic_DNA"/>
</dbReference>
<feature type="transmembrane region" description="Helical" evidence="6">
    <location>
        <begin position="37"/>
        <end position="63"/>
    </location>
</feature>
<reference evidence="8" key="1">
    <citation type="submission" date="2017-09" db="EMBL/GenBank/DDBJ databases">
        <title>Genome sequence of Nannocystis excedens DSM 71.</title>
        <authorList>
            <person name="Blom J."/>
        </authorList>
    </citation>
    <scope>NUCLEOTIDE SEQUENCE [LARGE SCALE GENOMIC DNA]</scope>
    <source>
        <strain evidence="8">type strain: E19</strain>
    </source>
</reference>
<gene>
    <name evidence="7" type="ORF">HDIA_0284</name>
</gene>
<evidence type="ECO:0000313" key="7">
    <source>
        <dbReference type="EMBL" id="SON53825.1"/>
    </source>
</evidence>
<evidence type="ECO:0000256" key="4">
    <source>
        <dbReference type="ARBA" id="ARBA00023136"/>
    </source>
</evidence>
<dbReference type="InterPro" id="IPR003752">
    <property type="entry name" value="DiS_bond_form_DsbB/BdbC"/>
</dbReference>
<name>A0A2C9D2X5_9HYPH</name>
<dbReference type="Proteomes" id="UP000223606">
    <property type="component" value="Chromosome 1"/>
</dbReference>
<accession>A0A2C9D2X5</accession>
<dbReference type="SUPFAM" id="SSF158442">
    <property type="entry name" value="DsbB-like"/>
    <property type="match status" value="1"/>
</dbReference>
<dbReference type="Gene3D" id="1.20.1550.10">
    <property type="entry name" value="DsbB-like"/>
    <property type="match status" value="1"/>
</dbReference>
<keyword evidence="8" id="KW-1185">Reference proteome</keyword>
<feature type="transmembrane region" description="Helical" evidence="6">
    <location>
        <begin position="169"/>
        <end position="190"/>
    </location>
</feature>
<keyword evidence="3 6" id="KW-1133">Transmembrane helix</keyword>
<proteinExistence type="predicted"/>
<sequence>MAPSESSIGHTPQPGTHSMTTSTSDFAPPTRLRPAPIAAAAAFVVGLSAILGAWGFQIIGGYIPCALCYEERIPYYVGLPIIALALGLAAGGRETAFRWLMAAAGIVFLVGVGLGVRHAGVEWGFFPAPADCGGGVGATTNAADLLGAMSRAKIVPCSEAAGRFLGISFAGWNAVACLMVTALAFLAVAWSRRPADASIR</sequence>
<dbReference type="RefSeq" id="WP_245884106.1">
    <property type="nucleotide sequence ID" value="NZ_LT960614.1"/>
</dbReference>
<dbReference type="AlphaFoldDB" id="A0A2C9D2X5"/>
<evidence type="ECO:0000256" key="3">
    <source>
        <dbReference type="ARBA" id="ARBA00022989"/>
    </source>
</evidence>
<dbReference type="GO" id="GO:0016020">
    <property type="term" value="C:membrane"/>
    <property type="evidence" value="ECO:0007669"/>
    <property type="project" value="UniProtKB-SubCell"/>
</dbReference>
<feature type="region of interest" description="Disordered" evidence="5">
    <location>
        <begin position="1"/>
        <end position="26"/>
    </location>
</feature>
<dbReference type="KEGG" id="hdi:HDIA_0284"/>
<dbReference type="GO" id="GO:0006457">
    <property type="term" value="P:protein folding"/>
    <property type="evidence" value="ECO:0007669"/>
    <property type="project" value="InterPro"/>
</dbReference>
<evidence type="ECO:0000256" key="1">
    <source>
        <dbReference type="ARBA" id="ARBA00004141"/>
    </source>
</evidence>
<evidence type="ECO:0000256" key="6">
    <source>
        <dbReference type="SAM" id="Phobius"/>
    </source>
</evidence>
<comment type="subcellular location">
    <subcellularLocation>
        <location evidence="1">Membrane</location>
        <topology evidence="1">Multi-pass membrane protein</topology>
    </subcellularLocation>
</comment>
<organism evidence="7 8">
    <name type="scientific">Hartmannibacter diazotrophicus</name>
    <dbReference type="NCBI Taxonomy" id="1482074"/>
    <lineage>
        <taxon>Bacteria</taxon>
        <taxon>Pseudomonadati</taxon>
        <taxon>Pseudomonadota</taxon>
        <taxon>Alphaproteobacteria</taxon>
        <taxon>Hyphomicrobiales</taxon>
        <taxon>Pleomorphomonadaceae</taxon>
        <taxon>Hartmannibacter</taxon>
    </lineage>
</organism>
<evidence type="ECO:0000256" key="5">
    <source>
        <dbReference type="SAM" id="MobiDB-lite"/>
    </source>
</evidence>
<feature type="compositionally biased region" description="Polar residues" evidence="5">
    <location>
        <begin position="1"/>
        <end position="25"/>
    </location>
</feature>